<name>A0A6L9MFZ7_9HYPH</name>
<dbReference type="RefSeq" id="WP_163043519.1">
    <property type="nucleotide sequence ID" value="NZ_JAAAMJ010000004.1"/>
</dbReference>
<evidence type="ECO:0000313" key="2">
    <source>
        <dbReference type="Proteomes" id="UP000476332"/>
    </source>
</evidence>
<gene>
    <name evidence="1" type="ORF">GTW51_08695</name>
</gene>
<dbReference type="AlphaFoldDB" id="A0A6L9MFZ7"/>
<accession>A0A6L9MFZ7</accession>
<protein>
    <submittedName>
        <fullName evidence="1">Uncharacterized protein</fullName>
    </submittedName>
</protein>
<organism evidence="1 2">
    <name type="scientific">Aurantimonas aggregata</name>
    <dbReference type="NCBI Taxonomy" id="2047720"/>
    <lineage>
        <taxon>Bacteria</taxon>
        <taxon>Pseudomonadati</taxon>
        <taxon>Pseudomonadota</taxon>
        <taxon>Alphaproteobacteria</taxon>
        <taxon>Hyphomicrobiales</taxon>
        <taxon>Aurantimonadaceae</taxon>
        <taxon>Aurantimonas</taxon>
    </lineage>
</organism>
<evidence type="ECO:0000313" key="1">
    <source>
        <dbReference type="EMBL" id="NDV86779.1"/>
    </source>
</evidence>
<comment type="caution">
    <text evidence="1">The sequence shown here is derived from an EMBL/GenBank/DDBJ whole genome shotgun (WGS) entry which is preliminary data.</text>
</comment>
<dbReference type="EMBL" id="JAAAMJ010000004">
    <property type="protein sequence ID" value="NDV86779.1"/>
    <property type="molecule type" value="Genomic_DNA"/>
</dbReference>
<sequence>MIVALLAPLAACTTKPIAEMSYTEVKVLADEIIERCNDQGVANGSPEMTICLRQEVGREDATRAANAQRRQAFAQALSQAGDNMQRQADRQALINAAQANRNISCRSTGFGNTVTTNCY</sequence>
<dbReference type="Proteomes" id="UP000476332">
    <property type="component" value="Unassembled WGS sequence"/>
</dbReference>
<proteinExistence type="predicted"/>
<reference evidence="1 2" key="1">
    <citation type="submission" date="2020-01" db="EMBL/GenBank/DDBJ databases">
        <title>Genomes of bacteria type strains.</title>
        <authorList>
            <person name="Chen J."/>
            <person name="Zhu S."/>
            <person name="Chen J."/>
        </authorList>
    </citation>
    <scope>NUCLEOTIDE SEQUENCE [LARGE SCALE GENOMIC DNA]</scope>
    <source>
        <strain evidence="1 2">KCTC 52919</strain>
    </source>
</reference>
<keyword evidence="2" id="KW-1185">Reference proteome</keyword>